<feature type="domain" description="RRM" evidence="5">
    <location>
        <begin position="474"/>
        <end position="558"/>
    </location>
</feature>
<dbReference type="PROSITE" id="PS50119">
    <property type="entry name" value="ZF_BBOX"/>
    <property type="match status" value="2"/>
</dbReference>
<keyword evidence="2" id="KW-0862">Zinc</keyword>
<dbReference type="InterPro" id="IPR034454">
    <property type="entry name" value="MEI2-like_RRM3"/>
</dbReference>
<keyword evidence="1 3" id="KW-0694">RNA-binding</keyword>
<evidence type="ECO:0000259" key="6">
    <source>
        <dbReference type="PROSITE" id="PS50119"/>
    </source>
</evidence>
<dbReference type="AlphaFoldDB" id="A0A1V9ZU33"/>
<dbReference type="EMBL" id="JNBR01000010">
    <property type="protein sequence ID" value="OQS01290.1"/>
    <property type="molecule type" value="Genomic_DNA"/>
</dbReference>
<evidence type="ECO:0000313" key="7">
    <source>
        <dbReference type="EMBL" id="OQS01290.1"/>
    </source>
</evidence>
<dbReference type="InterPro" id="IPR038446">
    <property type="entry name" value="CEBP_ZZ_sf"/>
</dbReference>
<keyword evidence="2" id="KW-0479">Metal-binding</keyword>
<feature type="domain" description="B box-type" evidence="6">
    <location>
        <begin position="55"/>
        <end position="94"/>
    </location>
</feature>
<feature type="region of interest" description="Disordered" evidence="4">
    <location>
        <begin position="97"/>
        <end position="138"/>
    </location>
</feature>
<proteinExistence type="predicted"/>
<feature type="domain" description="B box-type" evidence="6">
    <location>
        <begin position="10"/>
        <end position="50"/>
    </location>
</feature>
<protein>
    <recommendedName>
        <fullName evidence="9">B box-type domain-containing protein</fullName>
    </recommendedName>
</protein>
<dbReference type="PANTHER" id="PTHR23189">
    <property type="entry name" value="RNA RECOGNITION MOTIF-CONTAINING"/>
    <property type="match status" value="1"/>
</dbReference>
<evidence type="ECO:0000256" key="3">
    <source>
        <dbReference type="PROSITE-ProRule" id="PRU00176"/>
    </source>
</evidence>
<dbReference type="OrthoDB" id="417481at2759"/>
<dbReference type="Gene3D" id="4.10.640.40">
    <property type="entry name" value="Cytoplasmic polyadenylation element-binding protein, ZZ domain"/>
    <property type="match status" value="1"/>
</dbReference>
<dbReference type="Gene3D" id="3.30.70.330">
    <property type="match status" value="1"/>
</dbReference>
<dbReference type="PROSITE" id="PS00028">
    <property type="entry name" value="ZINC_FINGER_C2H2_1"/>
    <property type="match status" value="1"/>
</dbReference>
<accession>A0A1V9ZU33</accession>
<dbReference type="Pfam" id="PF22586">
    <property type="entry name" value="ANCHR-like_BBOX"/>
    <property type="match status" value="2"/>
</dbReference>
<evidence type="ECO:0000256" key="1">
    <source>
        <dbReference type="ARBA" id="ARBA00022884"/>
    </source>
</evidence>
<organism evidence="7 8">
    <name type="scientific">Achlya hypogyna</name>
    <name type="common">Oomycete</name>
    <name type="synonym">Protoachlya hypogyna</name>
    <dbReference type="NCBI Taxonomy" id="1202772"/>
    <lineage>
        <taxon>Eukaryota</taxon>
        <taxon>Sar</taxon>
        <taxon>Stramenopiles</taxon>
        <taxon>Oomycota</taxon>
        <taxon>Saprolegniomycetes</taxon>
        <taxon>Saprolegniales</taxon>
        <taxon>Achlyaceae</taxon>
        <taxon>Achlya</taxon>
    </lineage>
</organism>
<feature type="compositionally biased region" description="Polar residues" evidence="4">
    <location>
        <begin position="118"/>
        <end position="134"/>
    </location>
</feature>
<dbReference type="PROSITE" id="PS50102">
    <property type="entry name" value="RRM"/>
    <property type="match status" value="1"/>
</dbReference>
<dbReference type="Pfam" id="PF04059">
    <property type="entry name" value="RRM_2"/>
    <property type="match status" value="1"/>
</dbReference>
<evidence type="ECO:0000313" key="8">
    <source>
        <dbReference type="Proteomes" id="UP000243579"/>
    </source>
</evidence>
<dbReference type="InterPro" id="IPR000504">
    <property type="entry name" value="RRM_dom"/>
</dbReference>
<dbReference type="GO" id="GO:0008270">
    <property type="term" value="F:zinc ion binding"/>
    <property type="evidence" value="ECO:0007669"/>
    <property type="project" value="UniProtKB-KW"/>
</dbReference>
<gene>
    <name evidence="7" type="ORF">ACHHYP_01356</name>
</gene>
<dbReference type="SUPFAM" id="SSF54928">
    <property type="entry name" value="RNA-binding domain, RBD"/>
    <property type="match status" value="1"/>
</dbReference>
<dbReference type="InterPro" id="IPR035979">
    <property type="entry name" value="RBD_domain_sf"/>
</dbReference>
<feature type="region of interest" description="Disordered" evidence="4">
    <location>
        <begin position="161"/>
        <end position="181"/>
    </location>
</feature>
<evidence type="ECO:0000256" key="4">
    <source>
        <dbReference type="SAM" id="MobiDB-lite"/>
    </source>
</evidence>
<dbReference type="InterPro" id="IPR013087">
    <property type="entry name" value="Znf_C2H2_type"/>
</dbReference>
<evidence type="ECO:0000259" key="5">
    <source>
        <dbReference type="PROSITE" id="PS50102"/>
    </source>
</evidence>
<keyword evidence="2" id="KW-0863">Zinc-finger</keyword>
<reference evidence="7 8" key="1">
    <citation type="journal article" date="2014" name="Genome Biol. Evol.">
        <title>The secreted proteins of Achlya hypogyna and Thraustotheca clavata identify the ancestral oomycete secretome and reveal gene acquisitions by horizontal gene transfer.</title>
        <authorList>
            <person name="Misner I."/>
            <person name="Blouin N."/>
            <person name="Leonard G."/>
            <person name="Richards T.A."/>
            <person name="Lane C.E."/>
        </authorList>
    </citation>
    <scope>NUCLEOTIDE SEQUENCE [LARGE SCALE GENOMIC DNA]</scope>
    <source>
        <strain evidence="7 8">ATCC 48635</strain>
    </source>
</reference>
<keyword evidence="8" id="KW-1185">Reference proteome</keyword>
<evidence type="ECO:0000256" key="2">
    <source>
        <dbReference type="PROSITE-ProRule" id="PRU00024"/>
    </source>
</evidence>
<comment type="caution">
    <text evidence="7">The sequence shown here is derived from an EMBL/GenBank/DDBJ whole genome shotgun (WGS) entry which is preliminary data.</text>
</comment>
<dbReference type="STRING" id="1202772.A0A1V9ZU33"/>
<sequence>MIGAVAGAGCCRCTSSATVVCVDCELVYCSDCSEMRHRKGSFLRHVVKPVADAPCDECSKSAATLVCAACELSYCDTCSKEVHRDGALQAHVDLGHITRKDAPPPPAPFLSPFSASSNDSPFSQRKRWSMSSDSLGDDTADSEVDLWTGWSVFGEQRLSESSSNQSKWMNPACDGSDDDAKPSSIADAFKDLALTHSSSTAPEEARRGKPRARLVSWESYSQNELEDLFSALTSRTPTRHVAVRSPGGGPFSSTHCANVYQTLHGYGDIAHCLTTMAPHGVLLYTYYEHKSAVQAVADASRSHLALDFCLPFDTPTAKTAASVEITFAPGYDRHVVTMDDLHLVCSTLGDVVDVAGAMGQYVVEFNDARAVPRALALLAEKSNLGGHVFNVQRAPVSPAEHKRLGALQGALRQLAEGRSANPAHSPEKSFALAPAEGIWSEPLPALGLPPAPAPPADEFSLGLDRVYAGTDKRTTLMVRNIPNKYTQSMLLAEINERHMGQYDFFYLPIDFKNKCNMGYAFINFMDTAAIGPFYETFNGQKWPNFNSDKVCAISYARLQGKAAMIARFQNSSLLDKHESYRPLVFKSSGPNRGALEPFPAGKPKAFKPPYPAEPPMPPHVYAYPPPYGYAPYPPRTEYPAKAHVLS</sequence>
<dbReference type="Proteomes" id="UP000243579">
    <property type="component" value="Unassembled WGS sequence"/>
</dbReference>
<dbReference type="CDD" id="cd19757">
    <property type="entry name" value="Bbox1"/>
    <property type="match status" value="2"/>
</dbReference>
<dbReference type="GO" id="GO:0003723">
    <property type="term" value="F:RNA binding"/>
    <property type="evidence" value="ECO:0007669"/>
    <property type="project" value="UniProtKB-UniRule"/>
</dbReference>
<dbReference type="CDD" id="cd12531">
    <property type="entry name" value="RRM3_MEI2_like"/>
    <property type="match status" value="1"/>
</dbReference>
<evidence type="ECO:0008006" key="9">
    <source>
        <dbReference type="Google" id="ProtNLM"/>
    </source>
</evidence>
<dbReference type="InterPro" id="IPR000315">
    <property type="entry name" value="Znf_B-box"/>
</dbReference>
<dbReference type="InterPro" id="IPR012677">
    <property type="entry name" value="Nucleotide-bd_a/b_plait_sf"/>
</dbReference>
<dbReference type="InterPro" id="IPR007201">
    <property type="entry name" value="Mei2-like_Rrm_C"/>
</dbReference>
<name>A0A1V9ZU33_ACHHY</name>